<evidence type="ECO:0008006" key="4">
    <source>
        <dbReference type="Google" id="ProtNLM"/>
    </source>
</evidence>
<evidence type="ECO:0000313" key="3">
    <source>
        <dbReference type="Proteomes" id="UP000004263"/>
    </source>
</evidence>
<dbReference type="EMBL" id="AAQH01000025">
    <property type="protein sequence ID" value="EAT11059.1"/>
    <property type="molecule type" value="Genomic_DNA"/>
</dbReference>
<name>Q1MYH2_9GAMM</name>
<keyword evidence="1" id="KW-0732">Signal</keyword>
<gene>
    <name evidence="2" type="ORF">RED65_14467</name>
</gene>
<dbReference type="RefSeq" id="WP_007017979.1">
    <property type="nucleotide sequence ID" value="NZ_CH724115.1"/>
</dbReference>
<dbReference type="Proteomes" id="UP000004263">
    <property type="component" value="Unassembled WGS sequence"/>
</dbReference>
<protein>
    <recommendedName>
        <fullName evidence="4">Outer membrane protein</fullName>
    </recommendedName>
</protein>
<reference evidence="2 3" key="1">
    <citation type="submission" date="2006-03" db="EMBL/GenBank/DDBJ databases">
        <authorList>
            <person name="Pinhassi J."/>
            <person name="Pedros-Alio C."/>
            <person name="Ferriera S."/>
            <person name="Johnson J."/>
            <person name="Kravitz S."/>
            <person name="Halpern A."/>
            <person name="Remington K."/>
            <person name="Beeson K."/>
            <person name="Tran B."/>
            <person name="Rogers Y.-H."/>
            <person name="Friedman R."/>
            <person name="Venter J.C."/>
        </authorList>
    </citation>
    <scope>NUCLEOTIDE SEQUENCE [LARGE SCALE GENOMIC DNA]</scope>
    <source>
        <strain evidence="2 3">RED65</strain>
    </source>
</reference>
<comment type="caution">
    <text evidence="2">The sequence shown here is derived from an EMBL/GenBank/DDBJ whole genome shotgun (WGS) entry which is preliminary data.</text>
</comment>
<organism evidence="2 3">
    <name type="scientific">Bermanella marisrubri</name>
    <dbReference type="NCBI Taxonomy" id="207949"/>
    <lineage>
        <taxon>Bacteria</taxon>
        <taxon>Pseudomonadati</taxon>
        <taxon>Pseudomonadota</taxon>
        <taxon>Gammaproteobacteria</taxon>
        <taxon>Oceanospirillales</taxon>
        <taxon>Oceanospirillaceae</taxon>
        <taxon>Bermanella</taxon>
    </lineage>
</organism>
<feature type="chain" id="PRO_5004194619" description="Outer membrane protein" evidence="1">
    <location>
        <begin position="18"/>
        <end position="912"/>
    </location>
</feature>
<dbReference type="OrthoDB" id="33879at2"/>
<dbReference type="STRING" id="207949.RED65_14467"/>
<dbReference type="AlphaFoldDB" id="Q1MYH2"/>
<evidence type="ECO:0000256" key="1">
    <source>
        <dbReference type="SAM" id="SignalP"/>
    </source>
</evidence>
<dbReference type="HOGENOM" id="CLU_317285_0_0_6"/>
<proteinExistence type="predicted"/>
<keyword evidence="3" id="KW-1185">Reference proteome</keyword>
<feature type="signal peptide" evidence="1">
    <location>
        <begin position="1"/>
        <end position="17"/>
    </location>
</feature>
<sequence length="912" mass="104026">MRGTTLFALCFPFLVSAQELVAPNNAVVPNDQPYFIKNSERSELIYTKGNKKFAEYTLGFEKKLLPLYDQTFGYSLDSKLSVGLISEQNQIANGFSTQYPNNRQINYMGGAQSIDYFASPSWLDTLLIHETAHNYQTNAKASPVSRGVHTIARNGMFLFPIFATPNAFESSFILEGNAVLNESWHGEGGRLYSGRYRAMYHAHAQAGYLTKSRLYNNTLNFPYGEGHYIFGGFYQAFLAEKYNLFPVNNYFWQRSKNWYFPFTINTPSRRTFGWDFDTLFSQWKLQSENISDNFRMVKGEIIARSQFYSDISKTNEFLVFVSNESGNRQPILNEYNALNDVLLRKKSNLNGSRIFSIDNRYYSIDSRHTSAEKISQGLFDEDGYILQGSSGKIVQGYLKNGSVAYFKTSESYRSPQLYINDEFYDEVHSSVLVQENDLFYFKQVDDQRILYRNRKALIAFPGFYSIVSDVDERGNIYFIANSALGSSLYRYGKAGIEKVIDADNVLSAKLLNDNQVIVTAVNADEYYFAITDLKAKKTSPFIVNYFWDTNSVEPDVDLTDTAPVAIDSDTHYGFANSIRYAAGSFFTQKDDEDNTLYTAAFNFSDPLTYHNLSLFAQRDADLTTQVGISYANNQHRLMYGLQAYGIAENGLEEIENNNPLFETRDFGLGLDLRYPLIKQGHWDIYGRSGYFQDYKNIEKEPLSFSLSANNVQAFGTSMFLNKGIESKVYGVRDRQQNILGGQMGVYTSGLWQTYANAKVQYSHFDGDVNGYYQEGILLSKSVAFFGNDPSGFYMPSLYEDAVASKAGKAEFNISKVFNGAYYGFWFPISIRRQALTLSYRYYDLSDVISYVSDRSGFVNFGDINLRQTAVSVELDTLFFHKFSIRLKIESVFNDDERVTEKNKTYMSVAVPF</sequence>
<accession>Q1MYH2</accession>
<evidence type="ECO:0000313" key="2">
    <source>
        <dbReference type="EMBL" id="EAT11059.1"/>
    </source>
</evidence>